<dbReference type="AlphaFoldDB" id="A0A194PYH0"/>
<dbReference type="Proteomes" id="UP000053268">
    <property type="component" value="Unassembled WGS sequence"/>
</dbReference>
<accession>A0A194PYH0</accession>
<reference evidence="1 2" key="1">
    <citation type="journal article" date="2015" name="Nat. Commun.">
        <title>Outbred genome sequencing and CRISPR/Cas9 gene editing in butterflies.</title>
        <authorList>
            <person name="Li X."/>
            <person name="Fan D."/>
            <person name="Zhang W."/>
            <person name="Liu G."/>
            <person name="Zhang L."/>
            <person name="Zhao L."/>
            <person name="Fang X."/>
            <person name="Chen L."/>
            <person name="Dong Y."/>
            <person name="Chen Y."/>
            <person name="Ding Y."/>
            <person name="Zhao R."/>
            <person name="Feng M."/>
            <person name="Zhu Y."/>
            <person name="Feng Y."/>
            <person name="Jiang X."/>
            <person name="Zhu D."/>
            <person name="Xiang H."/>
            <person name="Feng X."/>
            <person name="Li S."/>
            <person name="Wang J."/>
            <person name="Zhang G."/>
            <person name="Kronforst M.R."/>
            <person name="Wang W."/>
        </authorList>
    </citation>
    <scope>NUCLEOTIDE SEQUENCE [LARGE SCALE GENOMIC DNA]</scope>
    <source>
        <strain evidence="1">Ya'a_city_454_Px</strain>
        <tissue evidence="1">Whole body</tissue>
    </source>
</reference>
<proteinExistence type="predicted"/>
<gene>
    <name evidence="1" type="ORF">RR46_09598</name>
</gene>
<dbReference type="EMBL" id="KQ459585">
    <property type="protein sequence ID" value="KPI98382.1"/>
    <property type="molecule type" value="Genomic_DNA"/>
</dbReference>
<name>A0A194PYH0_PAPXU</name>
<evidence type="ECO:0000313" key="2">
    <source>
        <dbReference type="Proteomes" id="UP000053268"/>
    </source>
</evidence>
<protein>
    <submittedName>
        <fullName evidence="1">Uncharacterized protein</fullName>
    </submittedName>
</protein>
<organism evidence="1 2">
    <name type="scientific">Papilio xuthus</name>
    <name type="common">Asian swallowtail butterfly</name>
    <dbReference type="NCBI Taxonomy" id="66420"/>
    <lineage>
        <taxon>Eukaryota</taxon>
        <taxon>Metazoa</taxon>
        <taxon>Ecdysozoa</taxon>
        <taxon>Arthropoda</taxon>
        <taxon>Hexapoda</taxon>
        <taxon>Insecta</taxon>
        <taxon>Pterygota</taxon>
        <taxon>Neoptera</taxon>
        <taxon>Endopterygota</taxon>
        <taxon>Lepidoptera</taxon>
        <taxon>Glossata</taxon>
        <taxon>Ditrysia</taxon>
        <taxon>Papilionoidea</taxon>
        <taxon>Papilionidae</taxon>
        <taxon>Papilioninae</taxon>
        <taxon>Papilio</taxon>
    </lineage>
</organism>
<sequence length="96" mass="10703">MESTITPVVAAAAGKILKPSKRSGRGVPQITDVYTRKCSCRRDKTMVFCRACGYYCNGRIRIKCQQHPRVTFLLDISECPRCHSSAFLDEVSTSSN</sequence>
<keyword evidence="2" id="KW-1185">Reference proteome</keyword>
<evidence type="ECO:0000313" key="1">
    <source>
        <dbReference type="EMBL" id="KPI98382.1"/>
    </source>
</evidence>